<dbReference type="InterPro" id="IPR037171">
    <property type="entry name" value="NagB/RpiA_transferase-like"/>
</dbReference>
<dbReference type="SMART" id="SM00882">
    <property type="entry name" value="CoA_trans"/>
    <property type="match status" value="1"/>
</dbReference>
<dbReference type="InterPro" id="IPR004165">
    <property type="entry name" value="CoA_trans_fam_I"/>
</dbReference>
<dbReference type="Proteomes" id="UP000179258">
    <property type="component" value="Unassembled WGS sequence"/>
</dbReference>
<reference evidence="2 3" key="1">
    <citation type="journal article" date="2016" name="Nat. Commun.">
        <title>Thousands of microbial genomes shed light on interconnected biogeochemical processes in an aquifer system.</title>
        <authorList>
            <person name="Anantharaman K."/>
            <person name="Brown C.T."/>
            <person name="Hug L.A."/>
            <person name="Sharon I."/>
            <person name="Castelle C.J."/>
            <person name="Probst A.J."/>
            <person name="Thomas B.C."/>
            <person name="Singh A."/>
            <person name="Wilkins M.J."/>
            <person name="Karaoz U."/>
            <person name="Brodie E.L."/>
            <person name="Williams K.H."/>
            <person name="Hubbard S.S."/>
            <person name="Banfield J.F."/>
        </authorList>
    </citation>
    <scope>NUCLEOTIDE SEQUENCE [LARGE SCALE GENOMIC DNA]</scope>
</reference>
<keyword evidence="1" id="KW-0808">Transferase</keyword>
<proteinExistence type="predicted"/>
<dbReference type="NCBIfam" id="TIGR02429">
    <property type="entry name" value="pcaI_scoA_fam"/>
    <property type="match status" value="1"/>
</dbReference>
<organism evidence="2 3">
    <name type="scientific">Candidatus Wildermuthbacteria bacterium RIFCSPHIGHO2_02_FULL_47_17</name>
    <dbReference type="NCBI Taxonomy" id="1802452"/>
    <lineage>
        <taxon>Bacteria</taxon>
        <taxon>Candidatus Wildermuthiibacteriota</taxon>
    </lineage>
</organism>
<protein>
    <recommendedName>
        <fullName evidence="4">3-oxoadipate CoA-transferase</fullName>
    </recommendedName>
</protein>
<dbReference type="Gene3D" id="3.40.1080.10">
    <property type="entry name" value="Glutaconate Coenzyme A-transferase"/>
    <property type="match status" value="1"/>
</dbReference>
<dbReference type="AlphaFoldDB" id="A0A1G2R4Q6"/>
<comment type="caution">
    <text evidence="2">The sequence shown here is derived from an EMBL/GenBank/DDBJ whole genome shotgun (WGS) entry which is preliminary data.</text>
</comment>
<dbReference type="SUPFAM" id="SSF100950">
    <property type="entry name" value="NagB/RpiA/CoA transferase-like"/>
    <property type="match status" value="1"/>
</dbReference>
<evidence type="ECO:0000313" key="3">
    <source>
        <dbReference type="Proteomes" id="UP000179258"/>
    </source>
</evidence>
<evidence type="ECO:0000256" key="1">
    <source>
        <dbReference type="ARBA" id="ARBA00022679"/>
    </source>
</evidence>
<dbReference type="PANTHER" id="PTHR13707:SF60">
    <property type="entry name" value="ACETATE COA-TRANSFERASE SUBUNIT ALPHA"/>
    <property type="match status" value="1"/>
</dbReference>
<dbReference type="GO" id="GO:0008410">
    <property type="term" value="F:CoA-transferase activity"/>
    <property type="evidence" value="ECO:0007669"/>
    <property type="project" value="InterPro"/>
</dbReference>
<dbReference type="EMBL" id="MHTX01000037">
    <property type="protein sequence ID" value="OHA67548.1"/>
    <property type="molecule type" value="Genomic_DNA"/>
</dbReference>
<gene>
    <name evidence="2" type="ORF">A3D59_02100</name>
</gene>
<evidence type="ECO:0000313" key="2">
    <source>
        <dbReference type="EMBL" id="OHA67548.1"/>
    </source>
</evidence>
<evidence type="ECO:0008006" key="4">
    <source>
        <dbReference type="Google" id="ProtNLM"/>
    </source>
</evidence>
<sequence>MVSKIFKSFDEAVADIKDGATIMIACFAGPGGFPYFLVKALAKHGAKDLTVISNTAGGIGLTFDFDDHKILFENRQVRKVIASFPFSVSPSKPTCAEKQIIAGELELELVPQGTLVERIRAGGAGMPAFYTPTGAGTIVAEGKEERIFGGRPCLLEHALRADYAFIRAYKADKLGNLIYRGTQRHLNPAMATAADIVIAEVDEIVAVGRLDPEAIITPGIFVKRIVRLAHEPDFPRHLNKSFWAKPKKGQRRKR</sequence>
<dbReference type="InterPro" id="IPR012792">
    <property type="entry name" value="3-oxoacid_CoA-transf_A"/>
</dbReference>
<dbReference type="PANTHER" id="PTHR13707">
    <property type="entry name" value="KETOACID-COENZYME A TRANSFERASE"/>
    <property type="match status" value="1"/>
</dbReference>
<name>A0A1G2R4Q6_9BACT</name>
<dbReference type="Pfam" id="PF01144">
    <property type="entry name" value="CoA_trans"/>
    <property type="match status" value="1"/>
</dbReference>
<accession>A0A1G2R4Q6</accession>